<evidence type="ECO:0000256" key="1">
    <source>
        <dbReference type="SAM" id="SignalP"/>
    </source>
</evidence>
<accession>A0ABX3KMZ2</accession>
<evidence type="ECO:0000313" key="2">
    <source>
        <dbReference type="EMBL" id="OOF32838.1"/>
    </source>
</evidence>
<dbReference type="Proteomes" id="UP000189431">
    <property type="component" value="Unassembled WGS sequence"/>
</dbReference>
<gene>
    <name evidence="2" type="ORF">BZJ21_14070</name>
</gene>
<keyword evidence="1" id="KW-0732">Signal</keyword>
<comment type="caution">
    <text evidence="2">The sequence shown here is derived from an EMBL/GenBank/DDBJ whole genome shotgun (WGS) entry which is preliminary data.</text>
</comment>
<sequence length="217" mass="23820">MIKWTALLSFLLLIPLSGCEPEPYTAEVGFTNGSTSGEHGVKKMVITTQSGGKANFAMGAVSGYPGAHSSGGRMDAPAYIEGSWAQGWEYPFKSYHRISAPIPDNAEAKMKTMDNYYQNLDRDYGSMEVIVDGPRVRVFYSKSCVDMYDDCTPKQGADPNGWVVRSPKNQTDVVVLFDGQGESSPIPFPNTFFADLEKRKKASESVVAKFTMPLQSE</sequence>
<evidence type="ECO:0008006" key="4">
    <source>
        <dbReference type="Google" id="ProtNLM"/>
    </source>
</evidence>
<dbReference type="RefSeq" id="WP_077670100.1">
    <property type="nucleotide sequence ID" value="NZ_MUFR01000054.1"/>
</dbReference>
<dbReference type="EMBL" id="MUFR01000054">
    <property type="protein sequence ID" value="OOF32838.1"/>
    <property type="molecule type" value="Genomic_DNA"/>
</dbReference>
<evidence type="ECO:0000313" key="3">
    <source>
        <dbReference type="Proteomes" id="UP000189431"/>
    </source>
</evidence>
<protein>
    <recommendedName>
        <fullName evidence="4">DUF3304 domain-containing protein</fullName>
    </recommendedName>
</protein>
<reference evidence="3" key="1">
    <citation type="submission" date="2017-01" db="EMBL/GenBank/DDBJ databases">
        <title>Draft genome of the species Salinivibrio costicola subsp. alcaliphilus.</title>
        <authorList>
            <person name="Lopez-Hermoso C."/>
            <person name="De La Haba R."/>
            <person name="Sanchez-Porro C."/>
            <person name="Ventosa A."/>
        </authorList>
    </citation>
    <scope>NUCLEOTIDE SEQUENCE [LARGE SCALE GENOMIC DNA]</scope>
    <source>
        <strain evidence="3">CBH448</strain>
    </source>
</reference>
<keyword evidence="3" id="KW-1185">Reference proteome</keyword>
<organism evidence="2 3">
    <name type="scientific">Salinivibrio costicola subsp. alcaliphilus</name>
    <dbReference type="NCBI Taxonomy" id="272773"/>
    <lineage>
        <taxon>Bacteria</taxon>
        <taxon>Pseudomonadati</taxon>
        <taxon>Pseudomonadota</taxon>
        <taxon>Gammaproteobacteria</taxon>
        <taxon>Vibrionales</taxon>
        <taxon>Vibrionaceae</taxon>
        <taxon>Salinivibrio</taxon>
    </lineage>
</organism>
<name>A0ABX3KMZ2_SALCS</name>
<feature type="signal peptide" evidence="1">
    <location>
        <begin position="1"/>
        <end position="19"/>
    </location>
</feature>
<feature type="chain" id="PRO_5045461655" description="DUF3304 domain-containing protein" evidence="1">
    <location>
        <begin position="20"/>
        <end position="217"/>
    </location>
</feature>
<proteinExistence type="predicted"/>